<dbReference type="GeneID" id="75139115"/>
<organism evidence="2 3">
    <name type="scientific">Yersinia alsatica</name>
    <dbReference type="NCBI Taxonomy" id="2890317"/>
    <lineage>
        <taxon>Bacteria</taxon>
        <taxon>Pseudomonadati</taxon>
        <taxon>Pseudomonadota</taxon>
        <taxon>Gammaproteobacteria</taxon>
        <taxon>Enterobacterales</taxon>
        <taxon>Yersiniaceae</taxon>
        <taxon>Yersinia</taxon>
    </lineage>
</organism>
<name>A0ABY5UTE9_9GAMM</name>
<keyword evidence="3" id="KW-1185">Reference proteome</keyword>
<keyword evidence="1" id="KW-0812">Transmembrane</keyword>
<accession>A0ABY5UTE9</accession>
<reference evidence="2" key="1">
    <citation type="submission" date="2022-08" db="EMBL/GenBank/DDBJ databases">
        <authorList>
            <person name="Bogun A."/>
            <person name="Kislichkina A."/>
            <person name="Solomentsev V."/>
            <person name="Skryabin Y."/>
            <person name="Sizova A."/>
            <person name="Platonov M."/>
            <person name="Dentovskaya S."/>
        </authorList>
    </citation>
    <scope>NUCLEOTIDE SEQUENCE</scope>
    <source>
        <strain evidence="2">SCPM-O-B-7604</strain>
    </source>
</reference>
<evidence type="ECO:0000256" key="1">
    <source>
        <dbReference type="SAM" id="Phobius"/>
    </source>
</evidence>
<dbReference type="EMBL" id="CP104006">
    <property type="protein sequence ID" value="UWM46000.1"/>
    <property type="molecule type" value="Genomic_DNA"/>
</dbReference>
<feature type="transmembrane region" description="Helical" evidence="1">
    <location>
        <begin position="21"/>
        <end position="39"/>
    </location>
</feature>
<proteinExistence type="predicted"/>
<protein>
    <submittedName>
        <fullName evidence="2">Nuclease</fullName>
    </submittedName>
</protein>
<gene>
    <name evidence="2" type="ORF">N0H69_03910</name>
</gene>
<dbReference type="Proteomes" id="UP001057860">
    <property type="component" value="Chromosome"/>
</dbReference>
<dbReference type="RefSeq" id="WP_186371262.1">
    <property type="nucleotide sequence ID" value="NZ_CABHWQ010000045.1"/>
</dbReference>
<evidence type="ECO:0000313" key="2">
    <source>
        <dbReference type="EMBL" id="UWM46000.1"/>
    </source>
</evidence>
<keyword evidence="1" id="KW-0472">Membrane</keyword>
<evidence type="ECO:0000313" key="3">
    <source>
        <dbReference type="Proteomes" id="UP001057860"/>
    </source>
</evidence>
<sequence length="103" mass="11561">MTEINYEGHNHRIHHVDRKGIVKAVLIYSLLLLILSILLKADILTDSLAMFSNVIQPVINSIINYCPIEVEIPTIPLGPGWNGSDSNSSQYIDIPELLNKINR</sequence>
<keyword evidence="1" id="KW-1133">Transmembrane helix</keyword>